<dbReference type="Pfam" id="PF00501">
    <property type="entry name" value="AMP-binding"/>
    <property type="match status" value="1"/>
</dbReference>
<comment type="similarity">
    <text evidence="1">Belongs to the ATP-dependent AMP-binding enzyme family.</text>
</comment>
<dbReference type="InterPro" id="IPR000873">
    <property type="entry name" value="AMP-dep_synth/lig_dom"/>
</dbReference>
<keyword evidence="5" id="KW-1185">Reference proteome</keyword>
<name>A0AAE3GRB1_9CYAN</name>
<gene>
    <name evidence="4" type="ORF">NJ959_08015</name>
</gene>
<dbReference type="GO" id="GO:0031956">
    <property type="term" value="F:medium-chain fatty acid-CoA ligase activity"/>
    <property type="evidence" value="ECO:0007669"/>
    <property type="project" value="TreeGrafter"/>
</dbReference>
<keyword evidence="2" id="KW-0436">Ligase</keyword>
<dbReference type="SUPFAM" id="SSF56801">
    <property type="entry name" value="Acetyl-CoA synthetase-like"/>
    <property type="match status" value="1"/>
</dbReference>
<dbReference type="InterPro" id="IPR020845">
    <property type="entry name" value="AMP-binding_CS"/>
</dbReference>
<dbReference type="EMBL" id="JAMZMM010000054">
    <property type="protein sequence ID" value="MCP2728418.1"/>
    <property type="molecule type" value="Genomic_DNA"/>
</dbReference>
<dbReference type="GO" id="GO:0006631">
    <property type="term" value="P:fatty acid metabolic process"/>
    <property type="evidence" value="ECO:0007669"/>
    <property type="project" value="TreeGrafter"/>
</dbReference>
<evidence type="ECO:0000259" key="3">
    <source>
        <dbReference type="Pfam" id="PF00501"/>
    </source>
</evidence>
<feature type="domain" description="AMP-dependent synthetase/ligase" evidence="3">
    <location>
        <begin position="148"/>
        <end position="292"/>
    </location>
</feature>
<dbReference type="RefSeq" id="WP_254011215.1">
    <property type="nucleotide sequence ID" value="NZ_JAMZMM010000054.1"/>
</dbReference>
<evidence type="ECO:0000313" key="5">
    <source>
        <dbReference type="Proteomes" id="UP001204953"/>
    </source>
</evidence>
<comment type="caution">
    <text evidence="4">The sequence shown here is derived from an EMBL/GenBank/DDBJ whole genome shotgun (WGS) entry which is preliminary data.</text>
</comment>
<organism evidence="4 5">
    <name type="scientific">Limnofasciculus baicalensis BBK-W-15</name>
    <dbReference type="NCBI Taxonomy" id="2699891"/>
    <lineage>
        <taxon>Bacteria</taxon>
        <taxon>Bacillati</taxon>
        <taxon>Cyanobacteriota</taxon>
        <taxon>Cyanophyceae</taxon>
        <taxon>Coleofasciculales</taxon>
        <taxon>Coleofasciculaceae</taxon>
        <taxon>Limnofasciculus</taxon>
        <taxon>Limnofasciculus baicalensis</taxon>
    </lineage>
</organism>
<sequence length="298" mass="33361">MNIFSHGAVATTSHKNVLTDGQLTCDYLEIPDIWKKIQRYFTEGEINTEDCLVLECDNSLPSALVLLYLLENGYSFLLLPKESNAPPGSNASSFIPKFCRYRIKAETSLSTESTTDLRDIEHLFSLSENEDWIGYQINPKFPQLYLRTSGSTGTPKIVVHSHTKLMKNAKNCVERLTINSEDRIAIPVPIFHMYGLGAAFLPSILAGAAIDLQKNSNPIKYIQREQEFNPNIAFTTPSFCDTLLKVRRVAREYKFTVVAGDRLKVKTFHQYESLCGCLLPLYGSTEMGAIAVSIGMVC</sequence>
<dbReference type="PROSITE" id="PS00455">
    <property type="entry name" value="AMP_BINDING"/>
    <property type="match status" value="1"/>
</dbReference>
<evidence type="ECO:0000256" key="1">
    <source>
        <dbReference type="ARBA" id="ARBA00006432"/>
    </source>
</evidence>
<dbReference type="PANTHER" id="PTHR43201:SF5">
    <property type="entry name" value="MEDIUM-CHAIN ACYL-COA LIGASE ACSF2, MITOCHONDRIAL"/>
    <property type="match status" value="1"/>
</dbReference>
<reference evidence="4" key="1">
    <citation type="submission" date="2022-06" db="EMBL/GenBank/DDBJ databases">
        <title>New cyanobacteria of genus Symplocastrum in benthos of Lake Baikal.</title>
        <authorList>
            <person name="Sorokovikova E."/>
            <person name="Tikhonova I."/>
            <person name="Krasnopeev A."/>
            <person name="Evseev P."/>
            <person name="Gladkikh A."/>
            <person name="Belykh O."/>
        </authorList>
    </citation>
    <scope>NUCLEOTIDE SEQUENCE</scope>
    <source>
        <strain evidence="4">BBK-W-15</strain>
    </source>
</reference>
<accession>A0AAE3GRB1</accession>
<dbReference type="Proteomes" id="UP001204953">
    <property type="component" value="Unassembled WGS sequence"/>
</dbReference>
<dbReference type="PANTHER" id="PTHR43201">
    <property type="entry name" value="ACYL-COA SYNTHETASE"/>
    <property type="match status" value="1"/>
</dbReference>
<proteinExistence type="inferred from homology"/>
<evidence type="ECO:0000256" key="2">
    <source>
        <dbReference type="ARBA" id="ARBA00022598"/>
    </source>
</evidence>
<dbReference type="InterPro" id="IPR042099">
    <property type="entry name" value="ANL_N_sf"/>
</dbReference>
<dbReference type="AlphaFoldDB" id="A0AAE3GRB1"/>
<protein>
    <submittedName>
        <fullName evidence="4">AMP-binding protein</fullName>
    </submittedName>
</protein>
<evidence type="ECO:0000313" key="4">
    <source>
        <dbReference type="EMBL" id="MCP2728418.1"/>
    </source>
</evidence>
<dbReference type="Gene3D" id="3.40.50.12780">
    <property type="entry name" value="N-terminal domain of ligase-like"/>
    <property type="match status" value="1"/>
</dbReference>